<evidence type="ECO:0000313" key="1">
    <source>
        <dbReference type="EMBL" id="THU80412.1"/>
    </source>
</evidence>
<feature type="non-terminal residue" evidence="1">
    <location>
        <position position="1"/>
    </location>
</feature>
<protein>
    <submittedName>
        <fullName evidence="1">Uncharacterized protein</fullName>
    </submittedName>
</protein>
<gene>
    <name evidence="1" type="ORF">K435DRAFT_695754</name>
</gene>
<organism evidence="1 2">
    <name type="scientific">Dendrothele bispora (strain CBS 962.96)</name>
    <dbReference type="NCBI Taxonomy" id="1314807"/>
    <lineage>
        <taxon>Eukaryota</taxon>
        <taxon>Fungi</taxon>
        <taxon>Dikarya</taxon>
        <taxon>Basidiomycota</taxon>
        <taxon>Agaricomycotina</taxon>
        <taxon>Agaricomycetes</taxon>
        <taxon>Agaricomycetidae</taxon>
        <taxon>Agaricales</taxon>
        <taxon>Agaricales incertae sedis</taxon>
        <taxon>Dendrothele</taxon>
    </lineage>
</organism>
<keyword evidence="2" id="KW-1185">Reference proteome</keyword>
<dbReference type="OrthoDB" id="3239511at2759"/>
<reference evidence="1 2" key="1">
    <citation type="journal article" date="2019" name="Nat. Ecol. Evol.">
        <title>Megaphylogeny resolves global patterns of mushroom evolution.</title>
        <authorList>
            <person name="Varga T."/>
            <person name="Krizsan K."/>
            <person name="Foldi C."/>
            <person name="Dima B."/>
            <person name="Sanchez-Garcia M."/>
            <person name="Sanchez-Ramirez S."/>
            <person name="Szollosi G.J."/>
            <person name="Szarkandi J.G."/>
            <person name="Papp V."/>
            <person name="Albert L."/>
            <person name="Andreopoulos W."/>
            <person name="Angelini C."/>
            <person name="Antonin V."/>
            <person name="Barry K.W."/>
            <person name="Bougher N.L."/>
            <person name="Buchanan P."/>
            <person name="Buyck B."/>
            <person name="Bense V."/>
            <person name="Catcheside P."/>
            <person name="Chovatia M."/>
            <person name="Cooper J."/>
            <person name="Damon W."/>
            <person name="Desjardin D."/>
            <person name="Finy P."/>
            <person name="Geml J."/>
            <person name="Haridas S."/>
            <person name="Hughes K."/>
            <person name="Justo A."/>
            <person name="Karasinski D."/>
            <person name="Kautmanova I."/>
            <person name="Kiss B."/>
            <person name="Kocsube S."/>
            <person name="Kotiranta H."/>
            <person name="LaButti K.M."/>
            <person name="Lechner B.E."/>
            <person name="Liimatainen K."/>
            <person name="Lipzen A."/>
            <person name="Lukacs Z."/>
            <person name="Mihaltcheva S."/>
            <person name="Morgado L.N."/>
            <person name="Niskanen T."/>
            <person name="Noordeloos M.E."/>
            <person name="Ohm R.A."/>
            <person name="Ortiz-Santana B."/>
            <person name="Ovrebo C."/>
            <person name="Racz N."/>
            <person name="Riley R."/>
            <person name="Savchenko A."/>
            <person name="Shiryaev A."/>
            <person name="Soop K."/>
            <person name="Spirin V."/>
            <person name="Szebenyi C."/>
            <person name="Tomsovsky M."/>
            <person name="Tulloss R.E."/>
            <person name="Uehling J."/>
            <person name="Grigoriev I.V."/>
            <person name="Vagvolgyi C."/>
            <person name="Papp T."/>
            <person name="Martin F.M."/>
            <person name="Miettinen O."/>
            <person name="Hibbett D.S."/>
            <person name="Nagy L.G."/>
        </authorList>
    </citation>
    <scope>NUCLEOTIDE SEQUENCE [LARGE SCALE GENOMIC DNA]</scope>
    <source>
        <strain evidence="1 2">CBS 962.96</strain>
    </source>
</reference>
<proteinExistence type="predicted"/>
<accession>A0A4S8KWQ9</accession>
<dbReference type="EMBL" id="ML179907">
    <property type="protein sequence ID" value="THU80412.1"/>
    <property type="molecule type" value="Genomic_DNA"/>
</dbReference>
<dbReference type="AlphaFoldDB" id="A0A4S8KWQ9"/>
<name>A0A4S8KWQ9_DENBC</name>
<evidence type="ECO:0000313" key="2">
    <source>
        <dbReference type="Proteomes" id="UP000297245"/>
    </source>
</evidence>
<dbReference type="InterPro" id="IPR041078">
    <property type="entry name" value="Plavaka"/>
</dbReference>
<dbReference type="Pfam" id="PF18759">
    <property type="entry name" value="Plavaka"/>
    <property type="match status" value="1"/>
</dbReference>
<sequence>YQLDSGIIKTVFHPHSNRPELVQHLPEFQSLSPEDNKPPTPSDFRPWRPFQTRLDYEVSEFSLRAGLNENLTKELIDLLLKCSSQPQDLTIRTPAEIQKLWDLASPELAPELQWDACRHYKSNNGSDTWEHFLQEPWSANSWWRIQSELPTETKPFFIILYADKSKLSSFGTEKGYPVIAWCANLPTHIRNGSGAGGGRVVGWLPVVEGDSAESGKAGFANFKAAVWHEAFSKILDSIVLHSQTGCLVDCGDKIQRHLCPIPYILSADFEEQCIMALIRGFRGLCPCPKCLISSEKLSDLSLHHEPRTPAHTVQILNKAKLLHRKADQDELLKSYGLRPYPNVFFKVAHADPYFGCSFDELHFGGSGLWADHIFEQFKSHLKELRGRDAAVEIDKKFDEMPPWRGLNHFSTITNMTFNDGSKHHDISKIFLFAAYDAFGDHRAAFQLLRCLRAYLNMTMYGNLQLQTEATMHVGEEAVLKFSALISKYKSLCPDKSWNFPKMHYHSHWFEDIKEKGVSLNYSTKPNEKMHGPLRKIYHGRTNFKNVSEQILWVEHQFMVSTVIRSQIDILDDYTAGMLEDELQSAVAVQSSGSGKASFYLGSCQPPMNFSDLENLHQQNNLFSRFRIRLGEFLNNHFLIDHPDLRRIQLDANDFVSISL</sequence>
<dbReference type="Proteomes" id="UP000297245">
    <property type="component" value="Unassembled WGS sequence"/>
</dbReference>